<dbReference type="RefSeq" id="WP_150419954.1">
    <property type="nucleotide sequence ID" value="NZ_VYRZ01000003.1"/>
</dbReference>
<feature type="transmembrane region" description="Helical" evidence="1">
    <location>
        <begin position="29"/>
        <end position="53"/>
    </location>
</feature>
<proteinExistence type="predicted"/>
<dbReference type="Proteomes" id="UP000327039">
    <property type="component" value="Unassembled WGS sequence"/>
</dbReference>
<evidence type="ECO:0000256" key="1">
    <source>
        <dbReference type="SAM" id="Phobius"/>
    </source>
</evidence>
<sequence length="59" mass="6088">MFAVSAALLPFVVIGTMEAAANGRATDAMIFGFVGLLLVLGVGAPIVSVVGVISERRRR</sequence>
<accession>A0A5J5IP67</accession>
<keyword evidence="1" id="KW-1133">Transmembrane helix</keyword>
<evidence type="ECO:0000313" key="2">
    <source>
        <dbReference type="EMBL" id="KAA9085232.1"/>
    </source>
</evidence>
<keyword evidence="1" id="KW-0812">Transmembrane</keyword>
<dbReference type="AlphaFoldDB" id="A0A5J5IP67"/>
<keyword evidence="3" id="KW-1185">Reference proteome</keyword>
<organism evidence="2 3">
    <name type="scientific">Microbacterium radiodurans</name>
    <dbReference type="NCBI Taxonomy" id="661398"/>
    <lineage>
        <taxon>Bacteria</taxon>
        <taxon>Bacillati</taxon>
        <taxon>Actinomycetota</taxon>
        <taxon>Actinomycetes</taxon>
        <taxon>Micrococcales</taxon>
        <taxon>Microbacteriaceae</taxon>
        <taxon>Microbacterium</taxon>
    </lineage>
</organism>
<reference evidence="3" key="1">
    <citation type="submission" date="2019-09" db="EMBL/GenBank/DDBJ databases">
        <title>Mumia zhuanghuii sp. nov. isolated from the intestinal contents of plateau pika (Ochotona curzoniae) in the Qinghai-Tibet plateau of China.</title>
        <authorList>
            <person name="Tian Z."/>
        </authorList>
    </citation>
    <scope>NUCLEOTIDE SEQUENCE [LARGE SCALE GENOMIC DNA]</scope>
    <source>
        <strain evidence="3">DSM 25564</strain>
    </source>
</reference>
<comment type="caution">
    <text evidence="2">The sequence shown here is derived from an EMBL/GenBank/DDBJ whole genome shotgun (WGS) entry which is preliminary data.</text>
</comment>
<name>A0A5J5IP67_9MICO</name>
<dbReference type="EMBL" id="VYRZ01000003">
    <property type="protein sequence ID" value="KAA9085232.1"/>
    <property type="molecule type" value="Genomic_DNA"/>
</dbReference>
<keyword evidence="1" id="KW-0472">Membrane</keyword>
<gene>
    <name evidence="2" type="ORF">F6B42_12165</name>
</gene>
<evidence type="ECO:0000313" key="3">
    <source>
        <dbReference type="Proteomes" id="UP000327039"/>
    </source>
</evidence>
<protein>
    <submittedName>
        <fullName evidence="2">Uncharacterized protein</fullName>
    </submittedName>
</protein>